<dbReference type="AlphaFoldDB" id="A0A087VX16"/>
<gene>
    <name evidence="3" type="ORF">EmuJ_000055500</name>
</gene>
<dbReference type="GO" id="GO:0008023">
    <property type="term" value="C:transcription elongation factor complex"/>
    <property type="evidence" value="ECO:0007669"/>
    <property type="project" value="InterPro"/>
</dbReference>
<proteinExistence type="predicted"/>
<feature type="compositionally biased region" description="Polar residues" evidence="1">
    <location>
        <begin position="683"/>
        <end position="699"/>
    </location>
</feature>
<organism evidence="3 4">
    <name type="scientific">Echinococcus multilocularis</name>
    <name type="common">Fox tapeworm</name>
    <dbReference type="NCBI Taxonomy" id="6211"/>
    <lineage>
        <taxon>Eukaryota</taxon>
        <taxon>Metazoa</taxon>
        <taxon>Spiralia</taxon>
        <taxon>Lophotrochozoa</taxon>
        <taxon>Platyhelminthes</taxon>
        <taxon>Cestoda</taxon>
        <taxon>Eucestoda</taxon>
        <taxon>Cyclophyllidea</taxon>
        <taxon>Taeniidae</taxon>
        <taxon>Echinococcus</taxon>
    </lineage>
</organism>
<feature type="region of interest" description="Disordered" evidence="1">
    <location>
        <begin position="649"/>
        <end position="707"/>
    </location>
</feature>
<protein>
    <recommendedName>
        <fullName evidence="2">Little elongation complex subunit 2 C-terminal domain-containing protein</fullName>
    </recommendedName>
</protein>
<keyword evidence="4" id="KW-1185">Reference proteome</keyword>
<dbReference type="EMBL" id="LN902843">
    <property type="protein sequence ID" value="CDI96827.1"/>
    <property type="molecule type" value="Genomic_DNA"/>
</dbReference>
<reference evidence="3" key="1">
    <citation type="journal article" date="2013" name="Nature">
        <title>The genomes of four tapeworm species reveal adaptations to parasitism.</title>
        <authorList>
            <person name="Tsai I.J."/>
            <person name="Zarowiecki M."/>
            <person name="Holroyd N."/>
            <person name="Garciarrubio A."/>
            <person name="Sanchez-Flores A."/>
            <person name="Brooks K.L."/>
            <person name="Tracey A."/>
            <person name="Bobes R.J."/>
            <person name="Fragoso G."/>
            <person name="Sciutto E."/>
            <person name="Aslett M."/>
            <person name="Beasley H."/>
            <person name="Bennett H.M."/>
            <person name="Cai J."/>
            <person name="Camicia F."/>
            <person name="Clark R."/>
            <person name="Cucher M."/>
            <person name="De Silva N."/>
            <person name="Day T.A."/>
            <person name="Deplazes P."/>
            <person name="Estrada K."/>
            <person name="Fernandez C."/>
            <person name="Holland P.W."/>
            <person name="Hou J."/>
            <person name="Hu S."/>
            <person name="Huckvale T."/>
            <person name="Hung S.S."/>
            <person name="Kamenetzky L."/>
            <person name="Keane J.A."/>
            <person name="Kiss F."/>
            <person name="Koziol U."/>
            <person name="Lambert O."/>
            <person name="Liu K."/>
            <person name="Luo X."/>
            <person name="Luo Y."/>
            <person name="Macchiaroli N."/>
            <person name="Nichol S."/>
            <person name="Paps J."/>
            <person name="Parkinson J."/>
            <person name="Pouchkina-Stantcheva N."/>
            <person name="Riddiford N."/>
            <person name="Rosenzvit M."/>
            <person name="Salinas G."/>
            <person name="Wasmuth J.D."/>
            <person name="Zamanian M."/>
            <person name="Zheng Y."/>
            <person name="Cai X."/>
            <person name="Soberon X."/>
            <person name="Olson P.D."/>
            <person name="Laclette J.P."/>
            <person name="Brehm K."/>
            <person name="Berriman M."/>
            <person name="Garciarrubio A."/>
            <person name="Bobes R.J."/>
            <person name="Fragoso G."/>
            <person name="Sanchez-Flores A."/>
            <person name="Estrada K."/>
            <person name="Cevallos M.A."/>
            <person name="Morett E."/>
            <person name="Gonzalez V."/>
            <person name="Portillo T."/>
            <person name="Ochoa-Leyva A."/>
            <person name="Jose M.V."/>
            <person name="Sciutto E."/>
            <person name="Landa A."/>
            <person name="Jimenez L."/>
            <person name="Valdes V."/>
            <person name="Carrero J.C."/>
            <person name="Larralde C."/>
            <person name="Morales-Montor J."/>
            <person name="Limon-Lason J."/>
            <person name="Soberon X."/>
            <person name="Laclette J.P."/>
        </authorList>
    </citation>
    <scope>NUCLEOTIDE SEQUENCE [LARGE SCALE GENOMIC DNA]</scope>
</reference>
<accession>A0A087VX16</accession>
<evidence type="ECO:0000259" key="2">
    <source>
        <dbReference type="Pfam" id="PF10505"/>
    </source>
</evidence>
<dbReference type="OrthoDB" id="6288737at2759"/>
<dbReference type="Pfam" id="PF10505">
    <property type="entry name" value="NARG2_C"/>
    <property type="match status" value="1"/>
</dbReference>
<reference evidence="3" key="2">
    <citation type="submission" date="2015-11" db="EMBL/GenBank/DDBJ databases">
        <authorList>
            <person name="Zhang Y."/>
            <person name="Guo Z."/>
        </authorList>
    </citation>
    <scope>NUCLEOTIDE SEQUENCE</scope>
</reference>
<evidence type="ECO:0000256" key="1">
    <source>
        <dbReference type="SAM" id="MobiDB-lite"/>
    </source>
</evidence>
<sequence>MEVLSRISDFQVNFDKIFAYFQQARRIIAEEKVNSKDKIVSPTSTSQNPKGICVCLNRKVYFSHECTTAYKRLLSTISAEPGSTNPEELPQFKEFQQLHCQLKASQQEALEELQACSPCGHLVLPIDLEESFIRRIYQEQLSRVSDGVYKPVNSSKFGIGRSSIAKLAHLISFGDDCALDIFSLNQRILPRSMSTDSVVREKSIDSNCLGIAPEANIIVSADVLVRVLVYLNSNSRCFFPVDVVPSPFDQNKRVVLLHKPFLAEPLRDNRLRARECYMELCKQAFVASSPFAKVSSEPSGRNSSNFDDEMEGALTIDPVVTQYGGKCSSNSNSRPSLKDLRSVLECCHVVENGQNSNDMDVLPEPASPEPLTAPTCSPLRPYPSSPQPVIPFTPLATTQVVPGDNRRWNLFKLGQLKILVSSCGIQLSPESCAFAKGCLFWPKCSELWSDMSKSDIKIAHLEVRPEYLQPWGCEQLTEDELFFSSLGAQLSSPQSPTILRLRVEASTGRVILAEVQTLDQLLQSNPEFRFKTHLADLVNVLSPLIRLEAGQYLLSSHAASNKVRYQLYELFTGEAEVDTPTTSIVNLSRCATEVFHNTSLAFTSTSNPSSDRGATWRWVKRQRLDLSIPSGVDDDNLLIPAIDTGFSEAMESPSSQVTISVTPAIGKSPRKRPPPPDTPLKTNGNISSSMMAQESLSNMRRSRRSKR</sequence>
<dbReference type="InterPro" id="IPR019535">
    <property type="entry name" value="ICE2_C"/>
</dbReference>
<feature type="domain" description="Little elongation complex subunit 2 C-terminal" evidence="2">
    <location>
        <begin position="455"/>
        <end position="571"/>
    </location>
</feature>
<dbReference type="Proteomes" id="UP000017246">
    <property type="component" value="Unassembled WGS sequence"/>
</dbReference>
<name>A0A087VX16_ECHMU</name>
<evidence type="ECO:0000313" key="4">
    <source>
        <dbReference type="Proteomes" id="UP000017246"/>
    </source>
</evidence>
<feature type="compositionally biased region" description="Polar residues" evidence="1">
    <location>
        <begin position="652"/>
        <end position="661"/>
    </location>
</feature>
<evidence type="ECO:0000313" key="3">
    <source>
        <dbReference type="EMBL" id="CDI96827.1"/>
    </source>
</evidence>